<keyword evidence="1" id="KW-0732">Signal</keyword>
<dbReference type="RefSeq" id="WP_353063327.1">
    <property type="nucleotide sequence ID" value="NZ_CP132942.1"/>
</dbReference>
<evidence type="ECO:0000313" key="2">
    <source>
        <dbReference type="EMBL" id="XCB32481.1"/>
    </source>
</evidence>
<accession>A0AAU7ZNG3</accession>
<protein>
    <recommendedName>
        <fullName evidence="3">Lamin tail domain-containing protein</fullName>
    </recommendedName>
</protein>
<reference evidence="2" key="2">
    <citation type="journal article" date="2024" name="Environ. Microbiol.">
        <title>Genome analysis and description of Tunturibacter gen. nov. expands the diversity of Terriglobia in tundra soils.</title>
        <authorList>
            <person name="Messyasz A."/>
            <person name="Mannisto M.K."/>
            <person name="Kerkhof L.J."/>
            <person name="Haggblom M.M."/>
        </authorList>
    </citation>
    <scope>NUCLEOTIDE SEQUENCE</scope>
    <source>
        <strain evidence="2">X5P6</strain>
    </source>
</reference>
<reference evidence="2" key="1">
    <citation type="submission" date="2023-08" db="EMBL/GenBank/DDBJ databases">
        <authorList>
            <person name="Messyasz A."/>
            <person name="Mannisto M.K."/>
            <person name="Kerkhof L.J."/>
            <person name="Haggblom M."/>
        </authorList>
    </citation>
    <scope>NUCLEOTIDE SEQUENCE</scope>
    <source>
        <strain evidence="2">X5P6</strain>
    </source>
</reference>
<proteinExistence type="predicted"/>
<sequence length="494" mass="51043">MRRLLYLLPILLCCSLGWAQTPTLVQTVWGPSSLNYNTGGWPGNPAYYYAINFPEGTQPGNLLVCSAFGAGATYSISDDKSETWTKAGSQFPFTDNSGFVENIWYVANNPGGVRQVKVTTSSDNSGYVAVTCSEFYNVATSSAVDATPNCNSANSGKTLTGPSTGTLTSGDLIYFVSFSDQVGATTSFTAGSQPNITWNLDAADLFDGYAVQHGVYSTTTSFTPQMTTGTSNPYTSCAVVFKSASAGTAPTQAMRIVHLGHFNMPDSGSTQTVQMPSSGNLLVASFTAGGDSISGITSTPGNTWASTGTVAGGPSITASSQIYYAGNASTATTATVAITRAGTLSNDSVLIYDITGANTSPFDKDSGGQNGNQASAVSSFTTCSSCLTPSAAGELVILNANQNWCTGTAETAPSGALFDSAFATINSVNGAQPVDQNGEWAHFYNTSATPIIATWTMSCDQAEGTWAGRVAAFKAAAQSNNQLLPPTGLKAVPQ</sequence>
<feature type="chain" id="PRO_5043526549" description="Lamin tail domain-containing protein" evidence="1">
    <location>
        <begin position="20"/>
        <end position="494"/>
    </location>
</feature>
<name>A0AAU7ZNG3_9BACT</name>
<dbReference type="AlphaFoldDB" id="A0AAU7ZNG3"/>
<evidence type="ECO:0000256" key="1">
    <source>
        <dbReference type="SAM" id="SignalP"/>
    </source>
</evidence>
<dbReference type="KEGG" id="tpsc:RBB77_18865"/>
<gene>
    <name evidence="2" type="ORF">RBB77_18865</name>
</gene>
<evidence type="ECO:0008006" key="3">
    <source>
        <dbReference type="Google" id="ProtNLM"/>
    </source>
</evidence>
<feature type="signal peptide" evidence="1">
    <location>
        <begin position="1"/>
        <end position="19"/>
    </location>
</feature>
<dbReference type="EMBL" id="CP132942">
    <property type="protein sequence ID" value="XCB32481.1"/>
    <property type="molecule type" value="Genomic_DNA"/>
</dbReference>
<organism evidence="2">
    <name type="scientific">Tunturiibacter psychrotolerans</name>
    <dbReference type="NCBI Taxonomy" id="3069686"/>
    <lineage>
        <taxon>Bacteria</taxon>
        <taxon>Pseudomonadati</taxon>
        <taxon>Acidobacteriota</taxon>
        <taxon>Terriglobia</taxon>
        <taxon>Terriglobales</taxon>
        <taxon>Acidobacteriaceae</taxon>
        <taxon>Tunturiibacter</taxon>
    </lineage>
</organism>